<dbReference type="Gene3D" id="1.25.40.10">
    <property type="entry name" value="Tetratricopeptide repeat domain"/>
    <property type="match status" value="2"/>
</dbReference>
<dbReference type="Pfam" id="PF23240">
    <property type="entry name" value="HAT_PRP39_N"/>
    <property type="match status" value="1"/>
</dbReference>
<dbReference type="Pfam" id="PF23241">
    <property type="entry name" value="HAT_PRP39_C"/>
    <property type="match status" value="1"/>
</dbReference>
<evidence type="ECO:0000256" key="1">
    <source>
        <dbReference type="ARBA" id="ARBA00004123"/>
    </source>
</evidence>
<dbReference type="AlphaFoldDB" id="K0KXB8"/>
<proteinExistence type="predicted"/>
<protein>
    <submittedName>
        <fullName evidence="6">Pre-mRNA-processing factor 39</fullName>
    </submittedName>
</protein>
<dbReference type="InterPro" id="IPR003107">
    <property type="entry name" value="HAT"/>
</dbReference>
<keyword evidence="7" id="KW-1185">Reference proteome</keyword>
<dbReference type="SUPFAM" id="SSF48452">
    <property type="entry name" value="TPR-like"/>
    <property type="match status" value="1"/>
</dbReference>
<gene>
    <name evidence="6" type="ORF">BN7_6279</name>
</gene>
<dbReference type="InterPro" id="IPR011990">
    <property type="entry name" value="TPR-like_helical_dom_sf"/>
</dbReference>
<dbReference type="GO" id="GO:0005685">
    <property type="term" value="C:U1 snRNP"/>
    <property type="evidence" value="ECO:0007669"/>
    <property type="project" value="TreeGrafter"/>
</dbReference>
<dbReference type="GO" id="GO:0000395">
    <property type="term" value="P:mRNA 5'-splice site recognition"/>
    <property type="evidence" value="ECO:0007669"/>
    <property type="project" value="TreeGrafter"/>
</dbReference>
<dbReference type="InterPro" id="IPR059164">
    <property type="entry name" value="HAT_PRP39_C"/>
</dbReference>
<dbReference type="PANTHER" id="PTHR17204">
    <property type="entry name" value="PRE-MRNA PROCESSING PROTEIN PRP39-RELATED"/>
    <property type="match status" value="1"/>
</dbReference>
<dbReference type="eggNOG" id="KOG1258">
    <property type="taxonomic scope" value="Eukaryota"/>
</dbReference>
<keyword evidence="2" id="KW-0507">mRNA processing</keyword>
<comment type="subcellular location">
    <subcellularLocation>
        <location evidence="1">Nucleus</location>
    </subcellularLocation>
</comment>
<dbReference type="SMART" id="SM00386">
    <property type="entry name" value="HAT"/>
    <property type="match status" value="4"/>
</dbReference>
<evidence type="ECO:0000256" key="3">
    <source>
        <dbReference type="ARBA" id="ARBA00022737"/>
    </source>
</evidence>
<comment type="caution">
    <text evidence="6">The sequence shown here is derived from an EMBL/GenBank/DDBJ whole genome shotgun (WGS) entry which is preliminary data.</text>
</comment>
<evidence type="ECO:0000313" key="7">
    <source>
        <dbReference type="Proteomes" id="UP000009328"/>
    </source>
</evidence>
<dbReference type="STRING" id="1206466.K0KXB8"/>
<accession>K0KXB8</accession>
<reference evidence="6 7" key="1">
    <citation type="journal article" date="2012" name="Eukaryot. Cell">
        <title>Draft genome sequence of Wickerhamomyces ciferrii NRRL Y-1031 F-60-10.</title>
        <authorList>
            <person name="Schneider J."/>
            <person name="Andrea H."/>
            <person name="Blom J."/>
            <person name="Jaenicke S."/>
            <person name="Ruckert C."/>
            <person name="Schorsch C."/>
            <person name="Szczepanowski R."/>
            <person name="Farwick M."/>
            <person name="Goesmann A."/>
            <person name="Puhler A."/>
            <person name="Schaffer S."/>
            <person name="Tauch A."/>
            <person name="Kohler T."/>
            <person name="Brinkrolf K."/>
        </authorList>
    </citation>
    <scope>NUCLEOTIDE SEQUENCE [LARGE SCALE GENOMIC DNA]</scope>
    <source>
        <strain evidence="7">ATCC 14091 / BCRC 22168 / CBS 111 / JCM 3599 / NBRC 0793 / NRRL Y-1031 F-60-10</strain>
    </source>
</reference>
<keyword evidence="5" id="KW-0539">Nucleus</keyword>
<dbReference type="Proteomes" id="UP000009328">
    <property type="component" value="Unassembled WGS sequence"/>
</dbReference>
<dbReference type="FunCoup" id="K0KXB8">
    <property type="interactions" value="334"/>
</dbReference>
<keyword evidence="3" id="KW-0677">Repeat</keyword>
<name>K0KXB8_WICCF</name>
<dbReference type="HOGENOM" id="CLU_037892_0_0_1"/>
<evidence type="ECO:0000256" key="2">
    <source>
        <dbReference type="ARBA" id="ARBA00022664"/>
    </source>
</evidence>
<evidence type="ECO:0000256" key="4">
    <source>
        <dbReference type="ARBA" id="ARBA00023187"/>
    </source>
</evidence>
<organism evidence="6 7">
    <name type="scientific">Wickerhamomyces ciferrii (strain ATCC 14091 / BCRC 22168 / CBS 111 / JCM 3599 / NBRC 0793 / NRRL Y-1031 F-60-10)</name>
    <name type="common">Yeast</name>
    <name type="synonym">Pichia ciferrii</name>
    <dbReference type="NCBI Taxonomy" id="1206466"/>
    <lineage>
        <taxon>Eukaryota</taxon>
        <taxon>Fungi</taxon>
        <taxon>Dikarya</taxon>
        <taxon>Ascomycota</taxon>
        <taxon>Saccharomycotina</taxon>
        <taxon>Saccharomycetes</taxon>
        <taxon>Phaffomycetales</taxon>
        <taxon>Wickerhamomycetaceae</taxon>
        <taxon>Wickerhamomyces</taxon>
    </lineage>
</organism>
<dbReference type="GO" id="GO:0071004">
    <property type="term" value="C:U2-type prespliceosome"/>
    <property type="evidence" value="ECO:0007669"/>
    <property type="project" value="TreeGrafter"/>
</dbReference>
<keyword evidence="4" id="KW-0508">mRNA splicing</keyword>
<dbReference type="GO" id="GO:0000243">
    <property type="term" value="C:commitment complex"/>
    <property type="evidence" value="ECO:0007669"/>
    <property type="project" value="TreeGrafter"/>
</dbReference>
<dbReference type="GO" id="GO:0030627">
    <property type="term" value="F:pre-mRNA 5'-splice site binding"/>
    <property type="evidence" value="ECO:0007669"/>
    <property type="project" value="TreeGrafter"/>
</dbReference>
<evidence type="ECO:0000256" key="5">
    <source>
        <dbReference type="ARBA" id="ARBA00023242"/>
    </source>
</evidence>
<dbReference type="PANTHER" id="PTHR17204:SF23">
    <property type="entry name" value="U1 SMALL NUCLEAR RIBONUCLEOPROTEIN COMPONENT PRP42"/>
    <property type="match status" value="1"/>
</dbReference>
<sequence length="506" mass="60984">MSSIVDEEWSSLTIQLANDPENFQHWESLLNYVSKDLTKLSPLPQIERFRITFDQFLLKYPQAEKYWSIYAGLEFKLGNTDVAKLIYEKGLSFISYSLLLWTDFLKFLRVIELDYGKLVYFYQQAEFKIGFHYHSYEFWNDYLDFEEKYNGKSIYYYGILRKVIELPIYNFAHFFQIWLNEIENINIKNFNKIVNESDLTNKLKIDLDKQDLKKLDYHELGLKLKKIFTDLYITVQYRSFELYNFEKNLKLEYFIPDFFKSFEELTNWDKYLDYVEINGTEKQIIQLYERSLIPLSKYNNIWLKYANYYIGESRVLDAKNILNRSLIYVDSSRAIPIYIKLSEIEISLNNYIKAKDLLTTVLINFPNQLIILFKIIDLEYLINHKNLGFFKQWVIKLILNKPIELSIHLLIHLSNFKSLTIDNKLLDSINNDERFNKISKFWIFYLDIQLRSNNSRSELIKTYNLALENLGDDDELLQKWYDDYLSYDTEDGIKKYFNINRKLVLK</sequence>
<evidence type="ECO:0000313" key="6">
    <source>
        <dbReference type="EMBL" id="CCH46682.1"/>
    </source>
</evidence>
<dbReference type="InParanoid" id="K0KXB8"/>
<dbReference type="EMBL" id="CAIF01000261">
    <property type="protein sequence ID" value="CCH46682.1"/>
    <property type="molecule type" value="Genomic_DNA"/>
</dbReference>